<proteinExistence type="predicted"/>
<accession>A0ABR2ABW5</accession>
<dbReference type="Proteomes" id="UP001396334">
    <property type="component" value="Unassembled WGS sequence"/>
</dbReference>
<sequence>MTLFNGLRLLMIGSVLTRMPWFLYHTIWDRLVVFFRGRLVTSYVVIVQSDSSVAIRLILDPMAPNSFSSLVRRISSLQNLHWLIFDDIPELIRPLLAWDHEGPPYRRRC</sequence>
<keyword evidence="2" id="KW-1185">Reference proteome</keyword>
<evidence type="ECO:0000313" key="2">
    <source>
        <dbReference type="Proteomes" id="UP001396334"/>
    </source>
</evidence>
<gene>
    <name evidence="1" type="ORF">V6N11_055742</name>
</gene>
<evidence type="ECO:0000313" key="1">
    <source>
        <dbReference type="EMBL" id="KAK8490514.1"/>
    </source>
</evidence>
<organism evidence="1 2">
    <name type="scientific">Hibiscus sabdariffa</name>
    <name type="common">roselle</name>
    <dbReference type="NCBI Taxonomy" id="183260"/>
    <lineage>
        <taxon>Eukaryota</taxon>
        <taxon>Viridiplantae</taxon>
        <taxon>Streptophyta</taxon>
        <taxon>Embryophyta</taxon>
        <taxon>Tracheophyta</taxon>
        <taxon>Spermatophyta</taxon>
        <taxon>Magnoliopsida</taxon>
        <taxon>eudicotyledons</taxon>
        <taxon>Gunneridae</taxon>
        <taxon>Pentapetalae</taxon>
        <taxon>rosids</taxon>
        <taxon>malvids</taxon>
        <taxon>Malvales</taxon>
        <taxon>Malvaceae</taxon>
        <taxon>Malvoideae</taxon>
        <taxon>Hibiscus</taxon>
    </lineage>
</organism>
<comment type="caution">
    <text evidence="1">The sequence shown here is derived from an EMBL/GenBank/DDBJ whole genome shotgun (WGS) entry which is preliminary data.</text>
</comment>
<protein>
    <submittedName>
        <fullName evidence="1">Uncharacterized protein</fullName>
    </submittedName>
</protein>
<name>A0ABR2ABW5_9ROSI</name>
<reference evidence="1 2" key="1">
    <citation type="journal article" date="2024" name="G3 (Bethesda)">
        <title>Genome assembly of Hibiscus sabdariffa L. provides insights into metabolisms of medicinal natural products.</title>
        <authorList>
            <person name="Kim T."/>
        </authorList>
    </citation>
    <scope>NUCLEOTIDE SEQUENCE [LARGE SCALE GENOMIC DNA]</scope>
    <source>
        <strain evidence="1">TK-2024</strain>
        <tissue evidence="1">Old leaves</tissue>
    </source>
</reference>
<dbReference type="EMBL" id="JBBPBN010000279">
    <property type="protein sequence ID" value="KAK8490514.1"/>
    <property type="molecule type" value="Genomic_DNA"/>
</dbReference>